<dbReference type="PROSITE" id="PS00065">
    <property type="entry name" value="D_2_HYDROXYACID_DH_1"/>
    <property type="match status" value="1"/>
</dbReference>
<name>A0A034WRF7_BACDO</name>
<dbReference type="GO" id="GO:0051287">
    <property type="term" value="F:NAD binding"/>
    <property type="evidence" value="ECO:0007669"/>
    <property type="project" value="InterPro"/>
</dbReference>
<dbReference type="Gene3D" id="3.40.50.720">
    <property type="entry name" value="NAD(P)-binding Rossmann-like Domain"/>
    <property type="match status" value="2"/>
</dbReference>
<gene>
    <name evidence="10" type="primary">SERA</name>
</gene>
<comment type="similarity">
    <text evidence="1 7">Belongs to the D-isomer specific 2-hydroxyacid dehydrogenase family.</text>
</comment>
<evidence type="ECO:0000256" key="6">
    <source>
        <dbReference type="ARBA" id="ARBA00023027"/>
    </source>
</evidence>
<evidence type="ECO:0000259" key="8">
    <source>
        <dbReference type="Pfam" id="PF00389"/>
    </source>
</evidence>
<dbReference type="PANTHER" id="PTHR42938">
    <property type="entry name" value="FORMATE DEHYDROGENASE 1"/>
    <property type="match status" value="1"/>
</dbReference>
<dbReference type="EMBL" id="GAKP01001763">
    <property type="protein sequence ID" value="JAC57189.1"/>
    <property type="molecule type" value="Transcribed_RNA"/>
</dbReference>
<dbReference type="InterPro" id="IPR006140">
    <property type="entry name" value="D-isomer_DH_NAD-bd"/>
</dbReference>
<evidence type="ECO:0000256" key="5">
    <source>
        <dbReference type="ARBA" id="ARBA00023002"/>
    </source>
</evidence>
<comment type="subunit">
    <text evidence="2">Homotetramer.</text>
</comment>
<dbReference type="GeneID" id="105224950"/>
<sequence length="334" mass="35346">MSVDIKNVLICDAVDKACVKLLQDNGINVDTKLKLPVSELCAVVKNYNAVIVRSDTKITAEVIKAGTADGGQLKAVGRAGAGVDNIDVAAATSHGVVVLNTPGGNSISACELTCLLIGALARPIVPAAQSLKEGRWDRKLYSGTELYGKTLAIIGLGRIGREVAIRMKTWGMRTIGYDPITTEEEARAAGIEKMELDSIWPLADYITVHTPLIPQTRNLISMQTLAKCKRGVKVVNVARGGIIDEQAVLDALESGICGGAAFDVFPEEPPKSEVTKALIAHPKVVATPHLGASTAEAQVRVAVEVAEQFIALTGKSPKYTTYPGVINKDVLKAN</sequence>
<evidence type="ECO:0000256" key="3">
    <source>
        <dbReference type="ARBA" id="ARBA00022553"/>
    </source>
</evidence>
<dbReference type="Pfam" id="PF00389">
    <property type="entry name" value="2-Hacid_dh"/>
    <property type="match status" value="1"/>
</dbReference>
<dbReference type="InterPro" id="IPR036291">
    <property type="entry name" value="NAD(P)-bd_dom_sf"/>
</dbReference>
<dbReference type="OrthoDB" id="1621027at2759"/>
<feature type="domain" description="D-isomer specific 2-hydroxyacid dehydrogenase catalytic" evidence="8">
    <location>
        <begin position="8"/>
        <end position="314"/>
    </location>
</feature>
<dbReference type="SUPFAM" id="SSF51735">
    <property type="entry name" value="NAD(P)-binding Rossmann-fold domains"/>
    <property type="match status" value="1"/>
</dbReference>
<dbReference type="RefSeq" id="XP_011201527.2">
    <property type="nucleotide sequence ID" value="XM_011203225.4"/>
</dbReference>
<dbReference type="SUPFAM" id="SSF52283">
    <property type="entry name" value="Formate/glycerate dehydrogenase catalytic domain-like"/>
    <property type="match status" value="1"/>
</dbReference>
<evidence type="ECO:0000256" key="4">
    <source>
        <dbReference type="ARBA" id="ARBA00022990"/>
    </source>
</evidence>
<dbReference type="KEGG" id="bdr:105224950"/>
<evidence type="ECO:0000256" key="7">
    <source>
        <dbReference type="RuleBase" id="RU003719"/>
    </source>
</evidence>
<dbReference type="AlphaFoldDB" id="A0A034WRF7"/>
<dbReference type="GO" id="GO:0004617">
    <property type="term" value="F:phosphoglycerate dehydrogenase activity"/>
    <property type="evidence" value="ECO:0007669"/>
    <property type="project" value="TreeGrafter"/>
</dbReference>
<dbReference type="Pfam" id="PF02826">
    <property type="entry name" value="2-Hacid_dh_C"/>
    <property type="match status" value="1"/>
</dbReference>
<evidence type="ECO:0000313" key="10">
    <source>
        <dbReference type="EMBL" id="JAC57189.1"/>
    </source>
</evidence>
<keyword evidence="5 7" id="KW-0560">Oxidoreductase</keyword>
<keyword evidence="4" id="KW-0007">Acetylation</keyword>
<keyword evidence="6" id="KW-0520">NAD</keyword>
<protein>
    <submittedName>
        <fullName evidence="10">D-3-phosphoglycerate dehydrogenase</fullName>
    </submittedName>
</protein>
<dbReference type="FunFam" id="3.40.50.720:FF:000021">
    <property type="entry name" value="D-3-phosphoglycerate dehydrogenase"/>
    <property type="match status" value="1"/>
</dbReference>
<dbReference type="PANTHER" id="PTHR42938:SF22">
    <property type="entry name" value="D-3-PHOSPHOGLYCERATE DEHYDROGENASE"/>
    <property type="match status" value="1"/>
</dbReference>
<feature type="domain" description="D-isomer specific 2-hydroxyacid dehydrogenase NAD-binding" evidence="9">
    <location>
        <begin position="116"/>
        <end position="291"/>
    </location>
</feature>
<dbReference type="InterPro" id="IPR029752">
    <property type="entry name" value="D-isomer_DH_CS1"/>
</dbReference>
<proteinExistence type="inferred from homology"/>
<evidence type="ECO:0000256" key="1">
    <source>
        <dbReference type="ARBA" id="ARBA00005854"/>
    </source>
</evidence>
<keyword evidence="3" id="KW-0597">Phosphoprotein</keyword>
<accession>A0A034WRF7</accession>
<reference evidence="10" key="1">
    <citation type="journal article" date="2014" name="BMC Genomics">
        <title>Characterizing the developmental transcriptome of the oriental fruit fly, Bactrocera dorsalis (Diptera: Tephritidae) through comparative genomic analysis with Drosophila melanogaster utilizing modENCODE datasets.</title>
        <authorList>
            <person name="Geib S.M."/>
            <person name="Calla B."/>
            <person name="Hall B."/>
            <person name="Hou S."/>
            <person name="Manoukis N.C."/>
        </authorList>
    </citation>
    <scope>NUCLEOTIDE SEQUENCE</scope>
    <source>
        <strain evidence="10">Punador</strain>
    </source>
</reference>
<dbReference type="InterPro" id="IPR006139">
    <property type="entry name" value="D-isomer_2_OHA_DH_cat_dom"/>
</dbReference>
<evidence type="ECO:0000259" key="9">
    <source>
        <dbReference type="Pfam" id="PF02826"/>
    </source>
</evidence>
<organism evidence="10">
    <name type="scientific">Bactrocera dorsalis</name>
    <name type="common">Oriental fruit fly</name>
    <name type="synonym">Dacus dorsalis</name>
    <dbReference type="NCBI Taxonomy" id="27457"/>
    <lineage>
        <taxon>Eukaryota</taxon>
        <taxon>Metazoa</taxon>
        <taxon>Ecdysozoa</taxon>
        <taxon>Arthropoda</taxon>
        <taxon>Hexapoda</taxon>
        <taxon>Insecta</taxon>
        <taxon>Pterygota</taxon>
        <taxon>Neoptera</taxon>
        <taxon>Endopterygota</taxon>
        <taxon>Diptera</taxon>
        <taxon>Brachycera</taxon>
        <taxon>Muscomorpha</taxon>
        <taxon>Tephritoidea</taxon>
        <taxon>Tephritidae</taxon>
        <taxon>Bactrocera</taxon>
        <taxon>Bactrocera</taxon>
    </lineage>
</organism>
<dbReference type="CDD" id="cd12173">
    <property type="entry name" value="PGDH_4"/>
    <property type="match status" value="1"/>
</dbReference>
<evidence type="ECO:0000256" key="2">
    <source>
        <dbReference type="ARBA" id="ARBA00011881"/>
    </source>
</evidence>